<dbReference type="RefSeq" id="WP_162330901.1">
    <property type="nucleotide sequence ID" value="NZ_CP048113.1"/>
</dbReference>
<dbReference type="AlphaFoldDB" id="A0A6B9ZD07"/>
<keyword evidence="1" id="KW-0732">Signal</keyword>
<reference evidence="2 3" key="1">
    <citation type="submission" date="2020-01" db="EMBL/GenBank/DDBJ databases">
        <title>Complete genome sequence of Chitinophaga sp. H33E-04 isolated from quinoa roots.</title>
        <authorList>
            <person name="Weon H.-Y."/>
            <person name="Lee S.A."/>
        </authorList>
    </citation>
    <scope>NUCLEOTIDE SEQUENCE [LARGE SCALE GENOMIC DNA]</scope>
    <source>
        <strain evidence="2 3">H33E-04</strain>
    </source>
</reference>
<gene>
    <name evidence="2" type="ORF">GWR21_06265</name>
</gene>
<evidence type="ECO:0000313" key="2">
    <source>
        <dbReference type="EMBL" id="QHS59204.1"/>
    </source>
</evidence>
<organism evidence="2 3">
    <name type="scientific">Chitinophaga agri</name>
    <dbReference type="NCBI Taxonomy" id="2703787"/>
    <lineage>
        <taxon>Bacteria</taxon>
        <taxon>Pseudomonadati</taxon>
        <taxon>Bacteroidota</taxon>
        <taxon>Chitinophagia</taxon>
        <taxon>Chitinophagales</taxon>
        <taxon>Chitinophagaceae</taxon>
        <taxon>Chitinophaga</taxon>
    </lineage>
</organism>
<proteinExistence type="predicted"/>
<evidence type="ECO:0008006" key="4">
    <source>
        <dbReference type="Google" id="ProtNLM"/>
    </source>
</evidence>
<keyword evidence="3" id="KW-1185">Reference proteome</keyword>
<evidence type="ECO:0000256" key="1">
    <source>
        <dbReference type="SAM" id="SignalP"/>
    </source>
</evidence>
<sequence length="290" mass="34075">MQRSIYLCRILFVCIFISLLAACHKDDLPWPGPGNKPCNCDAQSLSIWYYNQPGQFVFGRQYQFFKTYSWQEFYYSIFILADSPTPVYPHSYMNGGRMGNKAFLLDSTSKDTAFTVILNSKGQPVETFYTDPMIGGFTWHKTYAYNNKGQLVSYFNPEQNWDYTIRYDQHGNVKQYLRNNNSTLMLELTYDYSKPITNGVYFIDSWYGHFTELELLRHMGLLDMHPHHKLIRANNAYQYPEYDRYFFDQQINSDGYVTSYNTTLWYPSDTLSVSVNWHCAGQSQQAMAKH</sequence>
<feature type="signal peptide" evidence="1">
    <location>
        <begin position="1"/>
        <end position="21"/>
    </location>
</feature>
<protein>
    <recommendedName>
        <fullName evidence="4">DUF4595 domain-containing protein</fullName>
    </recommendedName>
</protein>
<dbReference type="PROSITE" id="PS51257">
    <property type="entry name" value="PROKAR_LIPOPROTEIN"/>
    <property type="match status" value="1"/>
</dbReference>
<feature type="chain" id="PRO_5025657005" description="DUF4595 domain-containing protein" evidence="1">
    <location>
        <begin position="22"/>
        <end position="290"/>
    </location>
</feature>
<name>A0A6B9ZD07_9BACT</name>
<dbReference type="KEGG" id="chih:GWR21_06265"/>
<accession>A0A6B9ZD07</accession>
<dbReference type="Proteomes" id="UP000476411">
    <property type="component" value="Chromosome"/>
</dbReference>
<dbReference type="EMBL" id="CP048113">
    <property type="protein sequence ID" value="QHS59204.1"/>
    <property type="molecule type" value="Genomic_DNA"/>
</dbReference>
<evidence type="ECO:0000313" key="3">
    <source>
        <dbReference type="Proteomes" id="UP000476411"/>
    </source>
</evidence>